<evidence type="ECO:0000256" key="8">
    <source>
        <dbReference type="ARBA" id="ARBA00022692"/>
    </source>
</evidence>
<keyword evidence="20" id="KW-1185">Reference proteome</keyword>
<evidence type="ECO:0000256" key="6">
    <source>
        <dbReference type="ARBA" id="ARBA00022516"/>
    </source>
</evidence>
<evidence type="ECO:0000256" key="11">
    <source>
        <dbReference type="ARBA" id="ARBA00022989"/>
    </source>
</evidence>
<evidence type="ECO:0000256" key="4">
    <source>
        <dbReference type="ARBA" id="ARBA00010441"/>
    </source>
</evidence>
<dbReference type="InterPro" id="IPR048254">
    <property type="entry name" value="CDP_ALCOHOL_P_TRANSF_CS"/>
</dbReference>
<keyword evidence="8 18" id="KW-0812">Transmembrane</keyword>
<evidence type="ECO:0000313" key="20">
    <source>
        <dbReference type="Proteomes" id="UP001217089"/>
    </source>
</evidence>
<accession>A0ABQ9F657</accession>
<dbReference type="Pfam" id="PF01066">
    <property type="entry name" value="CDP-OH_P_transf"/>
    <property type="match status" value="1"/>
</dbReference>
<dbReference type="InterPro" id="IPR043130">
    <property type="entry name" value="CDP-OH_PTrfase_TM_dom"/>
</dbReference>
<keyword evidence="9" id="KW-0479">Metal-binding</keyword>
<evidence type="ECO:0000256" key="2">
    <source>
        <dbReference type="ARBA" id="ARBA00001946"/>
    </source>
</evidence>
<dbReference type="PROSITE" id="PS00379">
    <property type="entry name" value="CDP_ALCOHOL_P_TRANSF"/>
    <property type="match status" value="1"/>
</dbReference>
<dbReference type="InterPro" id="IPR000462">
    <property type="entry name" value="CDP-OH_P_trans"/>
</dbReference>
<comment type="similarity">
    <text evidence="4 16 17">Belongs to the CDP-alcohol phosphatidyltransferase class-I family.</text>
</comment>
<keyword evidence="10" id="KW-0460">Magnesium</keyword>
<evidence type="ECO:0000256" key="14">
    <source>
        <dbReference type="ARBA" id="ARBA00023209"/>
    </source>
</evidence>
<dbReference type="Proteomes" id="UP001217089">
    <property type="component" value="Unassembled WGS sequence"/>
</dbReference>
<keyword evidence="11 18" id="KW-1133">Transmembrane helix</keyword>
<comment type="caution">
    <text evidence="19">The sequence shown here is derived from an EMBL/GenBank/DDBJ whole genome shotgun (WGS) entry which is preliminary data.</text>
</comment>
<reference evidence="19 20" key="1">
    <citation type="submission" date="2022-12" db="EMBL/GenBank/DDBJ databases">
        <title>Chromosome-level genome of Tegillarca granosa.</title>
        <authorList>
            <person name="Kim J."/>
        </authorList>
    </citation>
    <scope>NUCLEOTIDE SEQUENCE [LARGE SCALE GENOMIC DNA]</scope>
    <source>
        <strain evidence="19">Teg-2019</strain>
        <tissue evidence="19">Adductor muscle</tissue>
    </source>
</reference>
<evidence type="ECO:0000256" key="18">
    <source>
        <dbReference type="SAM" id="Phobius"/>
    </source>
</evidence>
<keyword evidence="13 16" id="KW-0472">Membrane</keyword>
<evidence type="ECO:0000313" key="19">
    <source>
        <dbReference type="EMBL" id="KAJ8312864.1"/>
    </source>
</evidence>
<protein>
    <recommendedName>
        <fullName evidence="5 16">CDP-diacylglycerol--inositol 3-phosphatidyltransferase</fullName>
        <ecNumber evidence="5 16">2.7.8.11</ecNumber>
    </recommendedName>
</protein>
<feature type="transmembrane region" description="Helical" evidence="18">
    <location>
        <begin position="93"/>
        <end position="114"/>
    </location>
</feature>
<dbReference type="Gene3D" id="1.20.120.1760">
    <property type="match status" value="1"/>
</dbReference>
<dbReference type="EC" id="2.7.8.11" evidence="5 16"/>
<keyword evidence="14 16" id="KW-0594">Phospholipid biosynthesis</keyword>
<feature type="transmembrane region" description="Helical" evidence="18">
    <location>
        <begin position="9"/>
        <end position="32"/>
    </location>
</feature>
<evidence type="ECO:0000256" key="10">
    <source>
        <dbReference type="ARBA" id="ARBA00022842"/>
    </source>
</evidence>
<comment type="catalytic activity">
    <reaction evidence="16">
        <text>a CDP-1,2-diacyl-sn-glycerol + myo-inositol = a 1,2-diacyl-sn-glycero-3-phospho-(1D-myo-inositol) + CMP + H(+)</text>
        <dbReference type="Rhea" id="RHEA:11580"/>
        <dbReference type="ChEBI" id="CHEBI:15378"/>
        <dbReference type="ChEBI" id="CHEBI:17268"/>
        <dbReference type="ChEBI" id="CHEBI:57880"/>
        <dbReference type="ChEBI" id="CHEBI:58332"/>
        <dbReference type="ChEBI" id="CHEBI:60377"/>
        <dbReference type="EC" id="2.7.8.11"/>
    </reaction>
</comment>
<sequence>MDFLKTDNIFLFVPNIIDYLRVVTLFVSFYYMPDDPLKCCFWYLFSGLLDAFDGHAARTLNQGSRLGALLDMLTDRCATMCLMGALCYFYPKYMLFFQFSMFVDIISHWFHFYGSLMKGASSHKQLDLSANPILRHYYHNKINLFVMCAANELFYCMLYLTYFTPGPMLGVGWFSVGLWNLILYLSAPLSLIKLGISILQFYAACHNIAAIDMEERKAAKEK</sequence>
<evidence type="ECO:0000256" key="1">
    <source>
        <dbReference type="ARBA" id="ARBA00001936"/>
    </source>
</evidence>
<evidence type="ECO:0000256" key="15">
    <source>
        <dbReference type="ARBA" id="ARBA00023264"/>
    </source>
</evidence>
<dbReference type="PANTHER" id="PTHR15362:SF4">
    <property type="entry name" value="CDP-DIACYLGLYCEROL--INOSITOL 3-PHOSPHATIDYLTRANSFERASE"/>
    <property type="match status" value="1"/>
</dbReference>
<feature type="transmembrane region" description="Helical" evidence="18">
    <location>
        <begin position="142"/>
        <end position="162"/>
    </location>
</feature>
<evidence type="ECO:0000256" key="12">
    <source>
        <dbReference type="ARBA" id="ARBA00023098"/>
    </source>
</evidence>
<organism evidence="19 20">
    <name type="scientific">Tegillarca granosa</name>
    <name type="common">Malaysian cockle</name>
    <name type="synonym">Anadara granosa</name>
    <dbReference type="NCBI Taxonomy" id="220873"/>
    <lineage>
        <taxon>Eukaryota</taxon>
        <taxon>Metazoa</taxon>
        <taxon>Spiralia</taxon>
        <taxon>Lophotrochozoa</taxon>
        <taxon>Mollusca</taxon>
        <taxon>Bivalvia</taxon>
        <taxon>Autobranchia</taxon>
        <taxon>Pteriomorphia</taxon>
        <taxon>Arcoida</taxon>
        <taxon>Arcoidea</taxon>
        <taxon>Arcidae</taxon>
        <taxon>Tegillarca</taxon>
    </lineage>
</organism>
<keyword evidence="15 16" id="KW-1208">Phospholipid metabolism</keyword>
<gene>
    <name evidence="19" type="ORF">KUTeg_010237</name>
</gene>
<keyword evidence="6 16" id="KW-0444">Lipid biosynthesis</keyword>
<comment type="subcellular location">
    <subcellularLocation>
        <location evidence="3">Membrane</location>
        <topology evidence="3">Multi-pass membrane protein</topology>
    </subcellularLocation>
</comment>
<keyword evidence="12 16" id="KW-0443">Lipid metabolism</keyword>
<keyword evidence="7 16" id="KW-0808">Transferase</keyword>
<evidence type="ECO:0000256" key="5">
    <source>
        <dbReference type="ARBA" id="ARBA00013212"/>
    </source>
</evidence>
<comment type="cofactor">
    <cofactor evidence="2">
        <name>Mg(2+)</name>
        <dbReference type="ChEBI" id="CHEBI:18420"/>
    </cofactor>
</comment>
<evidence type="ECO:0000256" key="13">
    <source>
        <dbReference type="ARBA" id="ARBA00023136"/>
    </source>
</evidence>
<evidence type="ECO:0000256" key="7">
    <source>
        <dbReference type="ARBA" id="ARBA00022679"/>
    </source>
</evidence>
<dbReference type="PANTHER" id="PTHR15362">
    <property type="entry name" value="PHOSPHATIDYLINOSITOL SYNTHASE"/>
    <property type="match status" value="1"/>
</dbReference>
<name>A0ABQ9F657_TEGGR</name>
<dbReference type="EMBL" id="JARBDR010000440">
    <property type="protein sequence ID" value="KAJ8312864.1"/>
    <property type="molecule type" value="Genomic_DNA"/>
</dbReference>
<proteinExistence type="inferred from homology"/>
<comment type="cofactor">
    <cofactor evidence="1">
        <name>Mn(2+)</name>
        <dbReference type="ChEBI" id="CHEBI:29035"/>
    </cofactor>
</comment>
<dbReference type="InterPro" id="IPR014387">
    <property type="entry name" value="CDP_diag_ino_3_P_euk"/>
</dbReference>
<evidence type="ECO:0000256" key="17">
    <source>
        <dbReference type="RuleBase" id="RU003750"/>
    </source>
</evidence>
<evidence type="ECO:0000256" key="3">
    <source>
        <dbReference type="ARBA" id="ARBA00004141"/>
    </source>
</evidence>
<evidence type="ECO:0000256" key="16">
    <source>
        <dbReference type="PIRNR" id="PIRNR000848"/>
    </source>
</evidence>
<dbReference type="PIRSF" id="PIRSF000848">
    <property type="entry name" value="CDP_diag_ino_3_P"/>
    <property type="match status" value="1"/>
</dbReference>
<evidence type="ECO:0000256" key="9">
    <source>
        <dbReference type="ARBA" id="ARBA00022723"/>
    </source>
</evidence>